<proteinExistence type="predicted"/>
<dbReference type="Pfam" id="PF13565">
    <property type="entry name" value="HTH_32"/>
    <property type="match status" value="1"/>
</dbReference>
<comment type="caution">
    <text evidence="1">The sequence shown here is derived from an EMBL/GenBank/DDBJ whole genome shotgun (WGS) entry which is preliminary data.</text>
</comment>
<reference evidence="2" key="1">
    <citation type="journal article" date="2019" name="Int. J. Syst. Evol. Microbiol.">
        <title>The Global Catalogue of Microorganisms (GCM) 10K type strain sequencing project: providing services to taxonomists for standard genome sequencing and annotation.</title>
        <authorList>
            <consortium name="The Broad Institute Genomics Platform"/>
            <consortium name="The Broad Institute Genome Sequencing Center for Infectious Disease"/>
            <person name="Wu L."/>
            <person name="Ma J."/>
        </authorList>
    </citation>
    <scope>NUCLEOTIDE SEQUENCE [LARGE SCALE GENOMIC DNA]</scope>
    <source>
        <strain evidence="2">CGMCC 1.14966</strain>
    </source>
</reference>
<organism evidence="1 2">
    <name type="scientific">Hymenobacter frigidus</name>
    <dbReference type="NCBI Taxonomy" id="1524095"/>
    <lineage>
        <taxon>Bacteria</taxon>
        <taxon>Pseudomonadati</taxon>
        <taxon>Bacteroidota</taxon>
        <taxon>Cytophagia</taxon>
        <taxon>Cytophagales</taxon>
        <taxon>Hymenobacteraceae</taxon>
        <taxon>Hymenobacter</taxon>
    </lineage>
</organism>
<accession>A0ABQ2AIT4</accession>
<evidence type="ECO:0008006" key="3">
    <source>
        <dbReference type="Google" id="ProtNLM"/>
    </source>
</evidence>
<evidence type="ECO:0000313" key="2">
    <source>
        <dbReference type="Proteomes" id="UP000637774"/>
    </source>
</evidence>
<protein>
    <recommendedName>
        <fullName evidence="3">Helix-turn-helix domain-containing protein</fullName>
    </recommendedName>
</protein>
<dbReference type="Proteomes" id="UP000637774">
    <property type="component" value="Unassembled WGS sequence"/>
</dbReference>
<sequence>MAVLNVSRPTVYTWFNRWERGGLAGLANAAGQGRRPILGAADEAPVVAAVRANRQQLKEVAVTLRQELAKDFSARTLRRFLKSVAGAGGASATP</sequence>
<dbReference type="InterPro" id="IPR009057">
    <property type="entry name" value="Homeodomain-like_sf"/>
</dbReference>
<keyword evidence="2" id="KW-1185">Reference proteome</keyword>
<gene>
    <name evidence="1" type="ORF">GCM10011495_40790</name>
</gene>
<name>A0ABQ2AIT4_9BACT</name>
<dbReference type="EMBL" id="BMGY01000101">
    <property type="protein sequence ID" value="GGH91831.1"/>
    <property type="molecule type" value="Genomic_DNA"/>
</dbReference>
<evidence type="ECO:0000313" key="1">
    <source>
        <dbReference type="EMBL" id="GGH91831.1"/>
    </source>
</evidence>
<dbReference type="SUPFAM" id="SSF46689">
    <property type="entry name" value="Homeodomain-like"/>
    <property type="match status" value="1"/>
</dbReference>